<protein>
    <submittedName>
        <fullName evidence="3">Putative secreted protein</fullName>
    </submittedName>
</protein>
<feature type="signal peptide" evidence="2">
    <location>
        <begin position="1"/>
        <end position="16"/>
    </location>
</feature>
<keyword evidence="2" id="KW-0732">Signal</keyword>
<reference evidence="3" key="1">
    <citation type="submission" date="2018-01" db="EMBL/GenBank/DDBJ databases">
        <title>An insight into the sialome of Amazonian anophelines.</title>
        <authorList>
            <person name="Ribeiro J.M."/>
            <person name="Scarpassa V."/>
            <person name="Calvo E."/>
        </authorList>
    </citation>
    <scope>NUCLEOTIDE SEQUENCE</scope>
    <source>
        <tissue evidence="3">Salivary glands</tissue>
    </source>
</reference>
<feature type="region of interest" description="Disordered" evidence="1">
    <location>
        <begin position="47"/>
        <end position="75"/>
    </location>
</feature>
<name>A0A2M4B818_9DIPT</name>
<evidence type="ECO:0000256" key="1">
    <source>
        <dbReference type="SAM" id="MobiDB-lite"/>
    </source>
</evidence>
<dbReference type="AlphaFoldDB" id="A0A2M4B818"/>
<feature type="compositionally biased region" description="Low complexity" evidence="1">
    <location>
        <begin position="49"/>
        <end position="58"/>
    </location>
</feature>
<organism evidence="3">
    <name type="scientific">Anopheles triannulatus</name>
    <dbReference type="NCBI Taxonomy" id="58253"/>
    <lineage>
        <taxon>Eukaryota</taxon>
        <taxon>Metazoa</taxon>
        <taxon>Ecdysozoa</taxon>
        <taxon>Arthropoda</taxon>
        <taxon>Hexapoda</taxon>
        <taxon>Insecta</taxon>
        <taxon>Pterygota</taxon>
        <taxon>Neoptera</taxon>
        <taxon>Endopterygota</taxon>
        <taxon>Diptera</taxon>
        <taxon>Nematocera</taxon>
        <taxon>Culicoidea</taxon>
        <taxon>Culicidae</taxon>
        <taxon>Anophelinae</taxon>
        <taxon>Anopheles</taxon>
    </lineage>
</organism>
<evidence type="ECO:0000313" key="3">
    <source>
        <dbReference type="EMBL" id="MBW48958.1"/>
    </source>
</evidence>
<accession>A0A2M4B818</accession>
<evidence type="ECO:0000256" key="2">
    <source>
        <dbReference type="SAM" id="SignalP"/>
    </source>
</evidence>
<feature type="chain" id="PRO_5014856789" evidence="2">
    <location>
        <begin position="17"/>
        <end position="75"/>
    </location>
</feature>
<proteinExistence type="predicted"/>
<sequence length="75" mass="7991">MMFVTVTSSLSLSTYSLLCGSHSFNSFVNSSSNRSTAVSMQPRILNGADSYSSDSSKTVSDRWTSSCSSNNCSKA</sequence>
<dbReference type="EMBL" id="GGFK01015637">
    <property type="protein sequence ID" value="MBW48958.1"/>
    <property type="molecule type" value="Transcribed_RNA"/>
</dbReference>
<feature type="compositionally biased region" description="Polar residues" evidence="1">
    <location>
        <begin position="62"/>
        <end position="75"/>
    </location>
</feature>